<evidence type="ECO:0000313" key="5">
    <source>
        <dbReference type="Proteomes" id="UP001486207"/>
    </source>
</evidence>
<dbReference type="InterPro" id="IPR000792">
    <property type="entry name" value="Tscrpt_reg_LuxR_C"/>
</dbReference>
<dbReference type="PROSITE" id="PS50043">
    <property type="entry name" value="HTH_LUXR_2"/>
    <property type="match status" value="1"/>
</dbReference>
<dbReference type="SUPFAM" id="SSF46894">
    <property type="entry name" value="C-terminal effector domain of the bipartite response regulators"/>
    <property type="match status" value="1"/>
</dbReference>
<evidence type="ECO:0000259" key="3">
    <source>
        <dbReference type="PROSITE" id="PS50043"/>
    </source>
</evidence>
<reference evidence="4 5" key="1">
    <citation type="submission" date="2024-06" db="EMBL/GenBank/DDBJ databases">
        <title>The Natural Products Discovery Center: Release of the First 8490 Sequenced Strains for Exploring Actinobacteria Biosynthetic Diversity.</title>
        <authorList>
            <person name="Kalkreuter E."/>
            <person name="Kautsar S.A."/>
            <person name="Yang D."/>
            <person name="Bader C.D."/>
            <person name="Teijaro C.N."/>
            <person name="Fluegel L."/>
            <person name="Davis C.M."/>
            <person name="Simpson J.R."/>
            <person name="Lauterbach L."/>
            <person name="Steele A.D."/>
            <person name="Gui C."/>
            <person name="Meng S."/>
            <person name="Li G."/>
            <person name="Viehrig K."/>
            <person name="Ye F."/>
            <person name="Su P."/>
            <person name="Kiefer A.F."/>
            <person name="Nichols A."/>
            <person name="Cepeda A.J."/>
            <person name="Yan W."/>
            <person name="Fan B."/>
            <person name="Jiang Y."/>
            <person name="Adhikari A."/>
            <person name="Zheng C.-J."/>
            <person name="Schuster L."/>
            <person name="Cowan T.M."/>
            <person name="Smanski M.J."/>
            <person name="Chevrette M.G."/>
            <person name="De Carvalho L.P.S."/>
            <person name="Shen B."/>
        </authorList>
    </citation>
    <scope>NUCLEOTIDE SEQUENCE [LARGE SCALE GENOMIC DNA]</scope>
    <source>
        <strain evidence="4 5">NPDC000155</strain>
    </source>
</reference>
<dbReference type="Gene3D" id="3.40.50.300">
    <property type="entry name" value="P-loop containing nucleotide triphosphate hydrolases"/>
    <property type="match status" value="1"/>
</dbReference>
<dbReference type="PRINTS" id="PR00038">
    <property type="entry name" value="HTHLUXR"/>
</dbReference>
<dbReference type="InterPro" id="IPR041664">
    <property type="entry name" value="AAA_16"/>
</dbReference>
<dbReference type="GO" id="GO:0005524">
    <property type="term" value="F:ATP binding"/>
    <property type="evidence" value="ECO:0007669"/>
    <property type="project" value="UniProtKB-KW"/>
</dbReference>
<organism evidence="4 5">
    <name type="scientific">Streptomyces lanatus</name>
    <dbReference type="NCBI Taxonomy" id="66900"/>
    <lineage>
        <taxon>Bacteria</taxon>
        <taxon>Bacillati</taxon>
        <taxon>Actinomycetota</taxon>
        <taxon>Actinomycetes</taxon>
        <taxon>Kitasatosporales</taxon>
        <taxon>Streptomycetaceae</taxon>
        <taxon>Streptomyces</taxon>
    </lineage>
</organism>
<keyword evidence="1" id="KW-0547">Nucleotide-binding</keyword>
<keyword evidence="5" id="KW-1185">Reference proteome</keyword>
<dbReference type="InterPro" id="IPR003593">
    <property type="entry name" value="AAA+_ATPase"/>
</dbReference>
<gene>
    <name evidence="4" type="ORF">ABT384_03135</name>
</gene>
<accession>A0ABV1XJI7</accession>
<keyword evidence="2 4" id="KW-0067">ATP-binding</keyword>
<protein>
    <submittedName>
        <fullName evidence="4">BREX system ATP-binding domain-containing protein</fullName>
    </submittedName>
</protein>
<dbReference type="Gene3D" id="1.10.10.10">
    <property type="entry name" value="Winged helix-like DNA-binding domain superfamily/Winged helix DNA-binding domain"/>
    <property type="match status" value="1"/>
</dbReference>
<dbReference type="Proteomes" id="UP001486207">
    <property type="component" value="Unassembled WGS sequence"/>
</dbReference>
<dbReference type="RefSeq" id="WP_190068639.1">
    <property type="nucleotide sequence ID" value="NZ_BNBM01000002.1"/>
</dbReference>
<dbReference type="InterPro" id="IPR016032">
    <property type="entry name" value="Sig_transdc_resp-reg_C-effctor"/>
</dbReference>
<dbReference type="Pfam" id="PF13191">
    <property type="entry name" value="AAA_16"/>
    <property type="match status" value="1"/>
</dbReference>
<dbReference type="Pfam" id="PF00196">
    <property type="entry name" value="GerE"/>
    <property type="match status" value="1"/>
</dbReference>
<dbReference type="SMART" id="SM00421">
    <property type="entry name" value="HTH_LUXR"/>
    <property type="match status" value="1"/>
</dbReference>
<dbReference type="PANTHER" id="PTHR16305">
    <property type="entry name" value="TESTICULAR SOLUBLE ADENYLYL CYCLASE"/>
    <property type="match status" value="1"/>
</dbReference>
<feature type="domain" description="HTH luxR-type" evidence="3">
    <location>
        <begin position="881"/>
        <end position="946"/>
    </location>
</feature>
<dbReference type="SUPFAM" id="SSF52540">
    <property type="entry name" value="P-loop containing nucleoside triphosphate hydrolases"/>
    <property type="match status" value="1"/>
</dbReference>
<evidence type="ECO:0000256" key="2">
    <source>
        <dbReference type="ARBA" id="ARBA00022840"/>
    </source>
</evidence>
<comment type="caution">
    <text evidence="4">The sequence shown here is derived from an EMBL/GenBank/DDBJ whole genome shotgun (WGS) entry which is preliminary data.</text>
</comment>
<proteinExistence type="predicted"/>
<sequence length="948" mass="100225">MPTPGDRRLVGREREQAALRAALDATAAGRGSLLLFHGPSGSGKSLLLRTAGARAALRGMAVSTARLARLDQHSAMAPLLAALSTGPHPVLSAVQAGSLAEFADRPTHWSRLIERLHRLIERRAAHSPLVIVLDDLQWADELTLAALETLLPRLADVPVLWLAAYTDFPVVRPTRDALDRLPAAHAEVVPLSALDGPAAAELAAQLLGTVGPEDIRRVVTATGGIPALIERLVQLLREEGRIRTEDGTVRVLGGHPPADLARAAAPVLSGLAQQTRELLQVGAVLGPRFSLREVSALTGRSTMELATAAQEAAAAGLLEDDGAAFRFRAPLVHQALHDSLLGPVRRALHAEAARLCAAEGRPCPETIGHLILSGTEEDLEQGAAHLEWLKRNEDSVPSHEREELSRALLTQLRRYDPLATGPVRTAVRLFLATGQPGTAHRMLDAALAGAGWETDAEAEAFAELVEVLLRSGQAHDALRHLRRAAEDTRSPARRQAWLTALEARCLAAAGNDPAHAARLARSAVVLARQTADHASAALGTALLAGFAQRAGDIGTASRLAGEAVAGGPYGAERSFGWGLAVPALVLSSAGRPLDAGEVLKAWRNATGEQAWGWAAPRWHLARSVQLWHCGRLADAEQEAQAGLEACGRLDDPGSRKALRAMLTLLATVRGDLERAAARSASPEGPPSGSVGAFPALVGALLLDASGDPEAAVRQLAGLWADPERHTWLLAADPLVLPHLVRIALRAGAHEQAAEAVDLARRLARQSPGITPVTGAALHSQGLYRGLAAPLHRAVRVFRGGSHPLALASALEDAADATRAQGEPLRATEMLQEAQRIYVAAGAGLGAERVRRRTRFSPGRTVGELPAARRAPAVPSARAAEGTADWDSLTPSEVRVVRLVAEGLTNRETAQRLAVSAHTVDSHLRRAFAKLGVSRRVELARHVLAHTSK</sequence>
<dbReference type="InterPro" id="IPR036388">
    <property type="entry name" value="WH-like_DNA-bd_sf"/>
</dbReference>
<evidence type="ECO:0000256" key="1">
    <source>
        <dbReference type="ARBA" id="ARBA00022741"/>
    </source>
</evidence>
<dbReference type="InterPro" id="IPR027417">
    <property type="entry name" value="P-loop_NTPase"/>
</dbReference>
<evidence type="ECO:0000313" key="4">
    <source>
        <dbReference type="EMBL" id="MER7371640.1"/>
    </source>
</evidence>
<dbReference type="PANTHER" id="PTHR16305:SF35">
    <property type="entry name" value="TRANSCRIPTIONAL ACTIVATOR DOMAIN"/>
    <property type="match status" value="1"/>
</dbReference>
<dbReference type="EMBL" id="JBEPFB010000001">
    <property type="protein sequence ID" value="MER7371640.1"/>
    <property type="molecule type" value="Genomic_DNA"/>
</dbReference>
<dbReference type="CDD" id="cd06170">
    <property type="entry name" value="LuxR_C_like"/>
    <property type="match status" value="1"/>
</dbReference>
<dbReference type="SMART" id="SM00382">
    <property type="entry name" value="AAA"/>
    <property type="match status" value="1"/>
</dbReference>
<name>A0ABV1XJI7_9ACTN</name>